<dbReference type="RefSeq" id="WP_046250622.1">
    <property type="nucleotide sequence ID" value="NZ_CP121271.1"/>
</dbReference>
<dbReference type="Pfam" id="PF11991">
    <property type="entry name" value="Trp_DMAT"/>
    <property type="match status" value="1"/>
</dbReference>
<dbReference type="Proteomes" id="UP001605990">
    <property type="component" value="Unassembled WGS sequence"/>
</dbReference>
<proteinExistence type="predicted"/>
<organism evidence="3 4">
    <name type="scientific">Streptomyces rochei</name>
    <name type="common">Streptomyces parvullus</name>
    <dbReference type="NCBI Taxonomy" id="1928"/>
    <lineage>
        <taxon>Bacteria</taxon>
        <taxon>Bacillati</taxon>
        <taxon>Actinomycetota</taxon>
        <taxon>Actinomycetes</taxon>
        <taxon>Kitasatosporales</taxon>
        <taxon>Streptomycetaceae</taxon>
        <taxon>Streptomyces</taxon>
        <taxon>Streptomyces rochei group</taxon>
    </lineage>
</organism>
<evidence type="ECO:0000313" key="2">
    <source>
        <dbReference type="EMBL" id="MFG6295600.1"/>
    </source>
</evidence>
<dbReference type="EMBL" id="CP121271">
    <property type="protein sequence ID" value="WMC84619.1"/>
    <property type="molecule type" value="Genomic_DNA"/>
</dbReference>
<keyword evidence="1" id="KW-0808">Transferase</keyword>
<protein>
    <submittedName>
        <fullName evidence="3">Tryptophan dimethylallyltransferase family protein</fullName>
    </submittedName>
</protein>
<dbReference type="EMBL" id="JBIENY010000145">
    <property type="protein sequence ID" value="MFG6295600.1"/>
    <property type="molecule type" value="Genomic_DNA"/>
</dbReference>
<dbReference type="AlphaFoldDB" id="A0AAX3ZBY5"/>
<evidence type="ECO:0000313" key="4">
    <source>
        <dbReference type="Proteomes" id="UP001231701"/>
    </source>
</evidence>
<evidence type="ECO:0000313" key="3">
    <source>
        <dbReference type="EMBL" id="WMC84619.1"/>
    </source>
</evidence>
<accession>A0AAX3ZBY5</accession>
<reference evidence="3" key="1">
    <citation type="submission" date="2023-03" db="EMBL/GenBank/DDBJ databases">
        <title>Borrelidin-producing and root-colonizing Streptomyces rochei is a potent biopesticide for soil-borne oomycete-caused plant diseases.</title>
        <authorList>
            <person name="Zhou D."/>
            <person name="Wang X."/>
            <person name="Navarro-Munoz J.C."/>
            <person name="Li W."/>
            <person name="Li J."/>
            <person name="Jiu M."/>
            <person name="Deng S."/>
            <person name="Ye Y."/>
            <person name="Daly P."/>
            <person name="Wei L."/>
        </authorList>
    </citation>
    <scope>NUCLEOTIDE SEQUENCE</scope>
    <source>
        <strain evidence="3">JK1</strain>
    </source>
</reference>
<evidence type="ECO:0000313" key="5">
    <source>
        <dbReference type="Proteomes" id="UP001605990"/>
    </source>
</evidence>
<dbReference type="GO" id="GO:0009820">
    <property type="term" value="P:alkaloid metabolic process"/>
    <property type="evidence" value="ECO:0007669"/>
    <property type="project" value="InterPro"/>
</dbReference>
<dbReference type="InterPro" id="IPR033964">
    <property type="entry name" value="ABBA"/>
</dbReference>
<dbReference type="GeneID" id="90940999"/>
<dbReference type="GO" id="GO:0016765">
    <property type="term" value="F:transferase activity, transferring alkyl or aryl (other than methyl) groups"/>
    <property type="evidence" value="ECO:0007669"/>
    <property type="project" value="InterPro"/>
</dbReference>
<sequence>MSAATTGAGEAPTLGSLTGGQLRRLGAVAGLTAADAETYAGVLADSLGPVAERPLSLPPPNRTFLSDDHTPVEFSLSFQPDAAPALRVLLEPGCGADSLAREGQAGLEAVRAMARRWNFSTAALDGLRDLFLPSSPHGPLALWIALELEPGGVPKVKVYLNPAARGAKRSAQTVREALDRLGHRRAFASLPAGSGYPFLALDLGDWEEPRAKVYVRHENLTAGQAGRLSRMTPGPAPAAVEGFFRTVAGIGPDTTGLGRRPGLSCHAFTDTASARPSGFTLHIPVRDYARHDGEALARASRVLRDHGMDDSALVRALGALTDRRPEDGVGLIAYLALAHQRGRPPRVTAYLSSEAYAVRPPAPEAVREPVTVG</sequence>
<reference evidence="2 5" key="2">
    <citation type="submission" date="2024-10" db="EMBL/GenBank/DDBJ databases">
        <title>Draft genome assembly of a novel steroid transforming actinomycete isolated from African clawed frog Xenopus laevis.</title>
        <authorList>
            <person name="Bragin E."/>
            <person name="Kollerov V."/>
            <person name="Donova M.V."/>
        </authorList>
    </citation>
    <scope>NUCLEOTIDE SEQUENCE [LARGE SCALE GENOMIC DNA]</scope>
    <source>
        <strain evidence="2 5">MTOC-St3</strain>
    </source>
</reference>
<evidence type="ECO:0000256" key="1">
    <source>
        <dbReference type="ARBA" id="ARBA00022679"/>
    </source>
</evidence>
<keyword evidence="5" id="KW-1185">Reference proteome</keyword>
<gene>
    <name evidence="2" type="ORF">ACGU38_09540</name>
    <name evidence="3" type="ORF">P7W03_03205</name>
</gene>
<name>A0AAX3ZBY5_STRRO</name>
<dbReference type="SFLD" id="SFLDS00036">
    <property type="entry name" value="Aromatic_Prenyltransferase"/>
    <property type="match status" value="1"/>
</dbReference>
<dbReference type="Proteomes" id="UP001231701">
    <property type="component" value="Chromosome"/>
</dbReference>
<dbReference type="SFLD" id="SFLDG01162">
    <property type="entry name" value="I"/>
    <property type="match status" value="1"/>
</dbReference>
<dbReference type="InterPro" id="IPR017795">
    <property type="entry name" value="ABBA_NscD-like"/>
</dbReference>